<proteinExistence type="predicted"/>
<dbReference type="Proteomes" id="UP000410492">
    <property type="component" value="Unassembled WGS sequence"/>
</dbReference>
<dbReference type="AlphaFoldDB" id="A0A653C3S0"/>
<keyword evidence="2" id="KW-1185">Reference proteome</keyword>
<name>A0A653C3S0_CALMS</name>
<reference evidence="1 2" key="1">
    <citation type="submission" date="2019-01" db="EMBL/GenBank/DDBJ databases">
        <authorList>
            <person name="Sayadi A."/>
        </authorList>
    </citation>
    <scope>NUCLEOTIDE SEQUENCE [LARGE SCALE GENOMIC DNA]</scope>
</reference>
<accession>A0A653C3S0</accession>
<gene>
    <name evidence="1" type="ORF">CALMAC_LOCUS5972</name>
</gene>
<organism evidence="1 2">
    <name type="scientific">Callosobruchus maculatus</name>
    <name type="common">Southern cowpea weevil</name>
    <name type="synonym">Pulse bruchid</name>
    <dbReference type="NCBI Taxonomy" id="64391"/>
    <lineage>
        <taxon>Eukaryota</taxon>
        <taxon>Metazoa</taxon>
        <taxon>Ecdysozoa</taxon>
        <taxon>Arthropoda</taxon>
        <taxon>Hexapoda</taxon>
        <taxon>Insecta</taxon>
        <taxon>Pterygota</taxon>
        <taxon>Neoptera</taxon>
        <taxon>Endopterygota</taxon>
        <taxon>Coleoptera</taxon>
        <taxon>Polyphaga</taxon>
        <taxon>Cucujiformia</taxon>
        <taxon>Chrysomeloidea</taxon>
        <taxon>Chrysomelidae</taxon>
        <taxon>Bruchinae</taxon>
        <taxon>Bruchini</taxon>
        <taxon>Callosobruchus</taxon>
    </lineage>
</organism>
<evidence type="ECO:0000313" key="1">
    <source>
        <dbReference type="EMBL" id="VEN42514.1"/>
    </source>
</evidence>
<dbReference type="OrthoDB" id="10571467at2759"/>
<sequence>RVFISLNSPLVLGFSCSVFSISLNQDSNLFLESLNSSHLAKAALSCAWIDVKSMFSWSQLFLNVVISSLSLSCFSEAAVLIALPKASCNFRRHQRDLLIFDQDSQLLQPIRYSFVLVFVISPVKQYSLQLFSLLLEVFEQPVKRFSQRSYVISDNFLAFRASVWNNHLGRVFEILQKHFPLRLLVEQMIQRSRQHFNCKLIAERSLQLRHFLLSSSHPRLHLVVSFLSGPDIHESSHELLLVELQIGDVLLHRLLGSGRKNGYPLVHVLFQFSELDVALRSFPLTSCMDVQEDGSSFTCFSMESNQANACCSMSW</sequence>
<dbReference type="EMBL" id="CAACVG010006911">
    <property type="protein sequence ID" value="VEN42514.1"/>
    <property type="molecule type" value="Genomic_DNA"/>
</dbReference>
<evidence type="ECO:0000313" key="2">
    <source>
        <dbReference type="Proteomes" id="UP000410492"/>
    </source>
</evidence>
<feature type="non-terminal residue" evidence="1">
    <location>
        <position position="1"/>
    </location>
</feature>
<protein>
    <submittedName>
        <fullName evidence="1">Uncharacterized protein</fullName>
    </submittedName>
</protein>